<reference evidence="1" key="1">
    <citation type="submission" date="2017-11" db="EMBL/GenBank/DDBJ databases">
        <title>Comparative genomic and phylogenomic analyses of the family Idiomarinaceae.</title>
        <authorList>
            <person name="Liu Y."/>
            <person name="Shao Z."/>
        </authorList>
    </citation>
    <scope>NUCLEOTIDE SEQUENCE</scope>
    <source>
        <strain evidence="1">PIN1</strain>
    </source>
</reference>
<keyword evidence="1" id="KW-0670">Pyruvate</keyword>
<dbReference type="Proteomes" id="UP000293092">
    <property type="component" value="Unassembled WGS sequence"/>
</dbReference>
<organism evidence="1 2">
    <name type="scientific">Pseudidiomarina tainanensis</name>
    <dbReference type="NCBI Taxonomy" id="502365"/>
    <lineage>
        <taxon>Bacteria</taxon>
        <taxon>Pseudomonadati</taxon>
        <taxon>Pseudomonadota</taxon>
        <taxon>Gammaproteobacteria</taxon>
        <taxon>Alteromonadales</taxon>
        <taxon>Idiomarinaceae</taxon>
        <taxon>Pseudidiomarina</taxon>
    </lineage>
</organism>
<evidence type="ECO:0000313" key="1">
    <source>
        <dbReference type="EMBL" id="RZQ56832.1"/>
    </source>
</evidence>
<accession>A0ACD2HJN2</accession>
<keyword evidence="2" id="KW-1185">Reference proteome</keyword>
<protein>
    <submittedName>
        <fullName evidence="1">Pyruvate kinase</fullName>
    </submittedName>
</protein>
<proteinExistence type="predicted"/>
<gene>
    <name evidence="1" type="primary">pyk</name>
    <name evidence="1" type="ORF">CWI82_05990</name>
</gene>
<dbReference type="EMBL" id="PIQJ01000001">
    <property type="protein sequence ID" value="RZQ56832.1"/>
    <property type="molecule type" value="Genomic_DNA"/>
</dbReference>
<sequence>MLRRTKIVTTLGPATDDPAVLEALIKAGANVVRLNFSHGVAEDHECRAKQVRDIANRIGTHVAILGDLQGPKIRISKFESGAITLDVGDVFVLDAALDKNAGTQQRVGIDYKELPQDVSEGDILLLDDGRVRLQVEDVSGSQITTTVTVGGKLSNNKGINRLGGGLSAAALTEKDLEDIKTAANIGVDYLAVSFPRSSADIHEARRLLRAAEGRGLICAKIERAEAVATDAALDDIIRASDAVMVARGDLGVEIGDAQLVGKQKRIIERARQCNKVVITATQMMESMIESPMPTRAEVMDVANAVLDGTDAVMLSAETAAGKYPVATVKAMAEICLGAETHPSVTIDKHDLDETFTSIQEATAISAMYAATHLAGVKAIIALTESGSTAKLMSRINTILPIFSLSRHKESRARCALYRGVYPIAFDSTKSEPHQLVTDAVNEIKLRGHVVPGDLVILTHGDVMETVGSTNTCKIIEVK</sequence>
<evidence type="ECO:0000313" key="2">
    <source>
        <dbReference type="Proteomes" id="UP000293092"/>
    </source>
</evidence>
<keyword evidence="1" id="KW-0418">Kinase</keyword>
<comment type="caution">
    <text evidence="1">The sequence shown here is derived from an EMBL/GenBank/DDBJ whole genome shotgun (WGS) entry which is preliminary data.</text>
</comment>
<keyword evidence="1" id="KW-0808">Transferase</keyword>
<name>A0ACD2HJN2_9GAMM</name>